<keyword evidence="4" id="KW-1185">Reference proteome</keyword>
<protein>
    <recommendedName>
        <fullName evidence="2">NTF2-like domain-containing protein</fullName>
    </recommendedName>
</protein>
<evidence type="ECO:0000256" key="1">
    <source>
        <dbReference type="SAM" id="SignalP"/>
    </source>
</evidence>
<keyword evidence="1" id="KW-0732">Signal</keyword>
<evidence type="ECO:0000313" key="3">
    <source>
        <dbReference type="EMBL" id="CAI5449631.1"/>
    </source>
</evidence>
<comment type="caution">
    <text evidence="3">The sequence shown here is derived from an EMBL/GenBank/DDBJ whole genome shotgun (WGS) entry which is preliminary data.</text>
</comment>
<evidence type="ECO:0000259" key="2">
    <source>
        <dbReference type="Pfam" id="PF26530"/>
    </source>
</evidence>
<reference evidence="3" key="1">
    <citation type="submission" date="2022-11" db="EMBL/GenBank/DDBJ databases">
        <authorList>
            <person name="Kikuchi T."/>
        </authorList>
    </citation>
    <scope>NUCLEOTIDE SEQUENCE</scope>
    <source>
        <strain evidence="3">PS1010</strain>
    </source>
</reference>
<dbReference type="Pfam" id="PF26530">
    <property type="entry name" value="NTF2_3"/>
    <property type="match status" value="1"/>
</dbReference>
<feature type="domain" description="NTF2-like" evidence="2">
    <location>
        <begin position="20"/>
        <end position="106"/>
    </location>
</feature>
<dbReference type="AlphaFoldDB" id="A0A9P1IR75"/>
<gene>
    <name evidence="3" type="ORF">CAMP_LOCUS12268</name>
</gene>
<sequence length="257" mass="29978">MFSSLFILFLVSRYSEQSLEVLTKFTNAIKTGNREEIYATLDDNFKIIRCDSEEVLRKEDLVERYKNIPGENLFFNNYTVLEKTDYGNSILYMLNISGVAMSFFEIGGQKIISETQRNCEQQPITTSLINDPQMIASYTISRYLDALKNHSLIQDVLANDYECFLYTVSKFNRTEYINALTSTSITKPLGNLREKYSFYLEVYVNERKDSIATIYFSVTREYRISYESQMIINYQPFPTLSALIDYGVVKYVDLKLF</sequence>
<dbReference type="Proteomes" id="UP001152747">
    <property type="component" value="Unassembled WGS sequence"/>
</dbReference>
<dbReference type="EMBL" id="CANHGI010000004">
    <property type="protein sequence ID" value="CAI5449631.1"/>
    <property type="molecule type" value="Genomic_DNA"/>
</dbReference>
<organism evidence="3 4">
    <name type="scientific">Caenorhabditis angaria</name>
    <dbReference type="NCBI Taxonomy" id="860376"/>
    <lineage>
        <taxon>Eukaryota</taxon>
        <taxon>Metazoa</taxon>
        <taxon>Ecdysozoa</taxon>
        <taxon>Nematoda</taxon>
        <taxon>Chromadorea</taxon>
        <taxon>Rhabditida</taxon>
        <taxon>Rhabditina</taxon>
        <taxon>Rhabditomorpha</taxon>
        <taxon>Rhabditoidea</taxon>
        <taxon>Rhabditidae</taxon>
        <taxon>Peloderinae</taxon>
        <taxon>Caenorhabditis</taxon>
    </lineage>
</organism>
<feature type="signal peptide" evidence="1">
    <location>
        <begin position="1"/>
        <end position="17"/>
    </location>
</feature>
<proteinExistence type="predicted"/>
<accession>A0A9P1IR75</accession>
<feature type="chain" id="PRO_5040265627" description="NTF2-like domain-containing protein" evidence="1">
    <location>
        <begin position="18"/>
        <end position="257"/>
    </location>
</feature>
<dbReference type="InterPro" id="IPR058721">
    <property type="entry name" value="NTF2_3"/>
</dbReference>
<evidence type="ECO:0000313" key="4">
    <source>
        <dbReference type="Proteomes" id="UP001152747"/>
    </source>
</evidence>
<name>A0A9P1IR75_9PELO</name>